<dbReference type="InterPro" id="IPR002925">
    <property type="entry name" value="Dienelactn_hydro"/>
</dbReference>
<dbReference type="SUPFAM" id="SSF53474">
    <property type="entry name" value="alpha/beta-Hydrolases"/>
    <property type="match status" value="1"/>
</dbReference>
<evidence type="ECO:0000259" key="1">
    <source>
        <dbReference type="Pfam" id="PF01738"/>
    </source>
</evidence>
<dbReference type="Pfam" id="PF01738">
    <property type="entry name" value="DLH"/>
    <property type="match status" value="1"/>
</dbReference>
<organism evidence="2 3">
    <name type="scientific">Frondihabitans sucicola</name>
    <dbReference type="NCBI Taxonomy" id="1268041"/>
    <lineage>
        <taxon>Bacteria</taxon>
        <taxon>Bacillati</taxon>
        <taxon>Actinomycetota</taxon>
        <taxon>Actinomycetes</taxon>
        <taxon>Micrococcales</taxon>
        <taxon>Microbacteriaceae</taxon>
        <taxon>Frondihabitans</taxon>
    </lineage>
</organism>
<evidence type="ECO:0000313" key="2">
    <source>
        <dbReference type="EMBL" id="BDZ48274.1"/>
    </source>
</evidence>
<name>A0ABM8GIR4_9MICO</name>
<sequence>MFFEACFPITGEWAFGPWPESLPVQVHGMDHDEFFALEGDLEAARELVAAAGTPLAEVFTYPGDAHLFTDSSLPSYDEGATDLAVDRVQRFLAELQA</sequence>
<dbReference type="EMBL" id="AP027732">
    <property type="protein sequence ID" value="BDZ48274.1"/>
    <property type="molecule type" value="Genomic_DNA"/>
</dbReference>
<reference evidence="3" key="1">
    <citation type="journal article" date="2019" name="Int. J. Syst. Evol. Microbiol.">
        <title>The Global Catalogue of Microorganisms (GCM) 10K type strain sequencing project: providing services to taxonomists for standard genome sequencing and annotation.</title>
        <authorList>
            <consortium name="The Broad Institute Genomics Platform"/>
            <consortium name="The Broad Institute Genome Sequencing Center for Infectious Disease"/>
            <person name="Wu L."/>
            <person name="Ma J."/>
        </authorList>
    </citation>
    <scope>NUCLEOTIDE SEQUENCE [LARGE SCALE GENOMIC DNA]</scope>
    <source>
        <strain evidence="3">NBRC 108728</strain>
    </source>
</reference>
<protein>
    <recommendedName>
        <fullName evidence="1">Dienelactone hydrolase domain-containing protein</fullName>
    </recommendedName>
</protein>
<accession>A0ABM8GIR4</accession>
<keyword evidence="3" id="KW-1185">Reference proteome</keyword>
<dbReference type="InterPro" id="IPR029058">
    <property type="entry name" value="AB_hydrolase_fold"/>
</dbReference>
<gene>
    <name evidence="2" type="ORF">GCM10025867_05150</name>
</gene>
<evidence type="ECO:0000313" key="3">
    <source>
        <dbReference type="Proteomes" id="UP001321486"/>
    </source>
</evidence>
<dbReference type="Proteomes" id="UP001321486">
    <property type="component" value="Chromosome"/>
</dbReference>
<dbReference type="Gene3D" id="3.40.50.1820">
    <property type="entry name" value="alpha/beta hydrolase"/>
    <property type="match status" value="1"/>
</dbReference>
<proteinExistence type="predicted"/>
<dbReference type="RefSeq" id="WP_286345280.1">
    <property type="nucleotide sequence ID" value="NZ_AP027732.1"/>
</dbReference>
<feature type="domain" description="Dienelactone hydrolase" evidence="1">
    <location>
        <begin position="22"/>
        <end position="94"/>
    </location>
</feature>